<evidence type="ECO:0000313" key="5">
    <source>
        <dbReference type="EMBL" id="PWJ15350.1"/>
    </source>
</evidence>
<accession>A0A315Y3Z5</accession>
<keyword evidence="3" id="KW-0963">Cytoplasm</keyword>
<dbReference type="EC" id="2.7.1.24" evidence="3 4"/>
<name>A0A315Y3Z5_RUMFL</name>
<dbReference type="Pfam" id="PF01121">
    <property type="entry name" value="CoaE"/>
    <property type="match status" value="1"/>
</dbReference>
<evidence type="ECO:0000256" key="2">
    <source>
        <dbReference type="ARBA" id="ARBA00022840"/>
    </source>
</evidence>
<comment type="function">
    <text evidence="3">Catalyzes the phosphorylation of the 3'-hydroxyl group of dephosphocoenzyme A to form coenzyme A.</text>
</comment>
<sequence length="215" mass="23787">MNSLNGVMVVGLTGQTGAGKSTVSKIFASNGFAVIDADQVARKIVEKGTKCLDEIADFFGSQVINEDGTLNRKALAAIVFSDKSKLEMLNTISYPYITGEILRQIRVHSMKGEKLILLDAPTLFESRADDFCEIIISVLADADIREKRIIARDGLTSDQARKRMNSQLNEEFFRSHSDYIIHNNGNLDTVNGISWEVSGKIRELFKSKETPVAVQ</sequence>
<dbReference type="CDD" id="cd02022">
    <property type="entry name" value="DPCK"/>
    <property type="match status" value="1"/>
</dbReference>
<dbReference type="Proteomes" id="UP000245720">
    <property type="component" value="Unassembled WGS sequence"/>
</dbReference>
<dbReference type="GO" id="GO:0005737">
    <property type="term" value="C:cytoplasm"/>
    <property type="evidence" value="ECO:0007669"/>
    <property type="project" value="UniProtKB-SubCell"/>
</dbReference>
<dbReference type="HAMAP" id="MF_00376">
    <property type="entry name" value="Dephospho_CoA_kinase"/>
    <property type="match status" value="1"/>
</dbReference>
<proteinExistence type="inferred from homology"/>
<comment type="caution">
    <text evidence="5">The sequence shown here is derived from an EMBL/GenBank/DDBJ whole genome shotgun (WGS) entry which is preliminary data.</text>
</comment>
<dbReference type="OrthoDB" id="9812943at2"/>
<dbReference type="EMBL" id="QGDI01000001">
    <property type="protein sequence ID" value="PWJ15350.1"/>
    <property type="molecule type" value="Genomic_DNA"/>
</dbReference>
<keyword evidence="3 5" id="KW-0418">Kinase</keyword>
<dbReference type="SUPFAM" id="SSF52540">
    <property type="entry name" value="P-loop containing nucleoside triphosphate hydrolases"/>
    <property type="match status" value="1"/>
</dbReference>
<evidence type="ECO:0000313" key="6">
    <source>
        <dbReference type="Proteomes" id="UP000245720"/>
    </source>
</evidence>
<comment type="pathway">
    <text evidence="3">Cofactor biosynthesis; coenzyme A biosynthesis; CoA from (R)-pantothenate: step 5/5.</text>
</comment>
<evidence type="ECO:0000256" key="4">
    <source>
        <dbReference type="NCBIfam" id="TIGR00152"/>
    </source>
</evidence>
<dbReference type="GO" id="GO:0015937">
    <property type="term" value="P:coenzyme A biosynthetic process"/>
    <property type="evidence" value="ECO:0007669"/>
    <property type="project" value="UniProtKB-UniRule"/>
</dbReference>
<dbReference type="InterPro" id="IPR027417">
    <property type="entry name" value="P-loop_NTPase"/>
</dbReference>
<feature type="binding site" evidence="3">
    <location>
        <begin position="17"/>
        <end position="22"/>
    </location>
    <ligand>
        <name>ATP</name>
        <dbReference type="ChEBI" id="CHEBI:30616"/>
    </ligand>
</feature>
<evidence type="ECO:0000256" key="1">
    <source>
        <dbReference type="ARBA" id="ARBA00022741"/>
    </source>
</evidence>
<gene>
    <name evidence="3" type="primary">coaE</name>
    <name evidence="5" type="ORF">IE37_00245</name>
</gene>
<dbReference type="GO" id="GO:0005524">
    <property type="term" value="F:ATP binding"/>
    <property type="evidence" value="ECO:0007669"/>
    <property type="project" value="UniProtKB-UniRule"/>
</dbReference>
<dbReference type="PANTHER" id="PTHR10695:SF46">
    <property type="entry name" value="BIFUNCTIONAL COENZYME A SYNTHASE-RELATED"/>
    <property type="match status" value="1"/>
</dbReference>
<dbReference type="UniPathway" id="UPA00241">
    <property type="reaction ID" value="UER00356"/>
</dbReference>
<dbReference type="RefSeq" id="WP_109725153.1">
    <property type="nucleotide sequence ID" value="NZ_CACVSX010000021.1"/>
</dbReference>
<evidence type="ECO:0000256" key="3">
    <source>
        <dbReference type="HAMAP-Rule" id="MF_00376"/>
    </source>
</evidence>
<protein>
    <recommendedName>
        <fullName evidence="3 4">Dephospho-CoA kinase</fullName>
        <ecNumber evidence="3 4">2.7.1.24</ecNumber>
    </recommendedName>
    <alternativeName>
        <fullName evidence="3">Dephosphocoenzyme A kinase</fullName>
    </alternativeName>
</protein>
<comment type="subcellular location">
    <subcellularLocation>
        <location evidence="3">Cytoplasm</location>
    </subcellularLocation>
</comment>
<dbReference type="NCBIfam" id="TIGR00152">
    <property type="entry name" value="dephospho-CoA kinase"/>
    <property type="match status" value="1"/>
</dbReference>
<keyword evidence="2 3" id="KW-0067">ATP-binding</keyword>
<keyword evidence="3" id="KW-0808">Transferase</keyword>
<keyword evidence="3" id="KW-0173">Coenzyme A biosynthesis</keyword>
<comment type="similarity">
    <text evidence="3">Belongs to the CoaE family.</text>
</comment>
<organism evidence="5 6">
    <name type="scientific">Ruminococcus flavefaciens</name>
    <dbReference type="NCBI Taxonomy" id="1265"/>
    <lineage>
        <taxon>Bacteria</taxon>
        <taxon>Bacillati</taxon>
        <taxon>Bacillota</taxon>
        <taxon>Clostridia</taxon>
        <taxon>Eubacteriales</taxon>
        <taxon>Oscillospiraceae</taxon>
        <taxon>Ruminococcus</taxon>
    </lineage>
</organism>
<dbReference type="PROSITE" id="PS51219">
    <property type="entry name" value="DPCK"/>
    <property type="match status" value="1"/>
</dbReference>
<dbReference type="Gene3D" id="3.40.50.300">
    <property type="entry name" value="P-loop containing nucleotide triphosphate hydrolases"/>
    <property type="match status" value="1"/>
</dbReference>
<dbReference type="STRING" id="1265.SAMN02910280_0899"/>
<dbReference type="PANTHER" id="PTHR10695">
    <property type="entry name" value="DEPHOSPHO-COA KINASE-RELATED"/>
    <property type="match status" value="1"/>
</dbReference>
<dbReference type="GO" id="GO:0004140">
    <property type="term" value="F:dephospho-CoA kinase activity"/>
    <property type="evidence" value="ECO:0007669"/>
    <property type="project" value="UniProtKB-UniRule"/>
</dbReference>
<dbReference type="AlphaFoldDB" id="A0A315Y3Z5"/>
<keyword evidence="1 3" id="KW-0547">Nucleotide-binding</keyword>
<comment type="catalytic activity">
    <reaction evidence="3">
        <text>3'-dephospho-CoA + ATP = ADP + CoA + H(+)</text>
        <dbReference type="Rhea" id="RHEA:18245"/>
        <dbReference type="ChEBI" id="CHEBI:15378"/>
        <dbReference type="ChEBI" id="CHEBI:30616"/>
        <dbReference type="ChEBI" id="CHEBI:57287"/>
        <dbReference type="ChEBI" id="CHEBI:57328"/>
        <dbReference type="ChEBI" id="CHEBI:456216"/>
        <dbReference type="EC" id="2.7.1.24"/>
    </reaction>
</comment>
<dbReference type="InterPro" id="IPR001977">
    <property type="entry name" value="Depp_CoAkinase"/>
</dbReference>
<reference evidence="5 6" key="1">
    <citation type="submission" date="2018-05" db="EMBL/GenBank/DDBJ databases">
        <title>The Hungate 1000. A catalogue of reference genomes from the rumen microbiome.</title>
        <authorList>
            <person name="Kelly W."/>
        </authorList>
    </citation>
    <scope>NUCLEOTIDE SEQUENCE [LARGE SCALE GENOMIC DNA]</scope>
    <source>
        <strain evidence="5 6">SAb67</strain>
    </source>
</reference>